<feature type="domain" description="Reverse transcriptase/retrotransposon-derived protein RNase H-like" evidence="1">
    <location>
        <begin position="2"/>
        <end position="77"/>
    </location>
</feature>
<dbReference type="PANTHER" id="PTHR34072:SF58">
    <property type="entry name" value="DNA (CYTOSINE-5-)-METHYLTRANSFERASE"/>
    <property type="match status" value="1"/>
</dbReference>
<dbReference type="EMBL" id="BPLQ01014959">
    <property type="protein sequence ID" value="GIY84724.1"/>
    <property type="molecule type" value="Genomic_DNA"/>
</dbReference>
<evidence type="ECO:0000259" key="1">
    <source>
        <dbReference type="Pfam" id="PF17919"/>
    </source>
</evidence>
<name>A0AAV4WST7_9ARAC</name>
<dbReference type="GO" id="GO:0071897">
    <property type="term" value="P:DNA biosynthetic process"/>
    <property type="evidence" value="ECO:0007669"/>
    <property type="project" value="UniProtKB-ARBA"/>
</dbReference>
<evidence type="ECO:0000313" key="3">
    <source>
        <dbReference type="Proteomes" id="UP001054837"/>
    </source>
</evidence>
<evidence type="ECO:0000313" key="2">
    <source>
        <dbReference type="EMBL" id="GIY84724.1"/>
    </source>
</evidence>
<accession>A0AAV4WST7</accession>
<gene>
    <name evidence="2" type="ORF">CDAR_310621</name>
</gene>
<dbReference type="AlphaFoldDB" id="A0AAV4WST7"/>
<sequence>MTPPELKQANCSKPFILRTVSSIYTLGAILLERDDKTNEYPIEYVSKLLTVSERYYSNTEREALVVVWAIENVHEKLNVVTDMLSLPIFDTKINNRENYNFANVDLPEALVELV</sequence>
<keyword evidence="3" id="KW-1185">Reference proteome</keyword>
<dbReference type="Pfam" id="PF17919">
    <property type="entry name" value="RT_RNaseH_2"/>
    <property type="match status" value="1"/>
</dbReference>
<dbReference type="PANTHER" id="PTHR34072">
    <property type="entry name" value="ENZYMATIC POLYPROTEIN-RELATED"/>
    <property type="match status" value="1"/>
</dbReference>
<dbReference type="InterPro" id="IPR041577">
    <property type="entry name" value="RT_RNaseH_2"/>
</dbReference>
<protein>
    <recommendedName>
        <fullName evidence="1">Reverse transcriptase/retrotransposon-derived protein RNase H-like domain-containing protein</fullName>
    </recommendedName>
</protein>
<dbReference type="InterPro" id="IPR043502">
    <property type="entry name" value="DNA/RNA_pol_sf"/>
</dbReference>
<dbReference type="SUPFAM" id="SSF56672">
    <property type="entry name" value="DNA/RNA polymerases"/>
    <property type="match status" value="1"/>
</dbReference>
<reference evidence="2 3" key="1">
    <citation type="submission" date="2021-06" db="EMBL/GenBank/DDBJ databases">
        <title>Caerostris darwini draft genome.</title>
        <authorList>
            <person name="Kono N."/>
            <person name="Arakawa K."/>
        </authorList>
    </citation>
    <scope>NUCLEOTIDE SEQUENCE [LARGE SCALE GENOMIC DNA]</scope>
</reference>
<organism evidence="2 3">
    <name type="scientific">Caerostris darwini</name>
    <dbReference type="NCBI Taxonomy" id="1538125"/>
    <lineage>
        <taxon>Eukaryota</taxon>
        <taxon>Metazoa</taxon>
        <taxon>Ecdysozoa</taxon>
        <taxon>Arthropoda</taxon>
        <taxon>Chelicerata</taxon>
        <taxon>Arachnida</taxon>
        <taxon>Araneae</taxon>
        <taxon>Araneomorphae</taxon>
        <taxon>Entelegynae</taxon>
        <taxon>Araneoidea</taxon>
        <taxon>Araneidae</taxon>
        <taxon>Caerostris</taxon>
    </lineage>
</organism>
<comment type="caution">
    <text evidence="2">The sequence shown here is derived from an EMBL/GenBank/DDBJ whole genome shotgun (WGS) entry which is preliminary data.</text>
</comment>
<dbReference type="Proteomes" id="UP001054837">
    <property type="component" value="Unassembled WGS sequence"/>
</dbReference>
<proteinExistence type="predicted"/>